<feature type="modified residue" description="O-(pantetheine 4'-phosphoryl)serine" evidence="7">
    <location>
        <position position="39"/>
    </location>
</feature>
<comment type="subcellular location">
    <subcellularLocation>
        <location evidence="7">Cytoplasm</location>
    </subcellularLocation>
</comment>
<dbReference type="NCBIfam" id="NF002148">
    <property type="entry name" value="PRK00982.1-2"/>
    <property type="match status" value="1"/>
</dbReference>
<accession>A0A1F2WQ17</accession>
<evidence type="ECO:0000256" key="1">
    <source>
        <dbReference type="ARBA" id="ARBA00022450"/>
    </source>
</evidence>
<dbReference type="NCBIfam" id="NF002150">
    <property type="entry name" value="PRK00982.1-4"/>
    <property type="match status" value="1"/>
</dbReference>
<evidence type="ECO:0000256" key="7">
    <source>
        <dbReference type="HAMAP-Rule" id="MF_01217"/>
    </source>
</evidence>
<feature type="domain" description="Carrier" evidence="10">
    <location>
        <begin position="1"/>
        <end position="79"/>
    </location>
</feature>
<keyword evidence="5 7" id="KW-0443">Lipid metabolism</keyword>
<evidence type="ECO:0000256" key="9">
    <source>
        <dbReference type="RuleBase" id="RU003545"/>
    </source>
</evidence>
<protein>
    <recommendedName>
        <fullName evidence="7 8">Acyl carrier protein</fullName>
        <shortName evidence="7">ACP</shortName>
    </recommendedName>
</protein>
<comment type="similarity">
    <text evidence="7">Belongs to the acyl carrier protein (ACP) family.</text>
</comment>
<evidence type="ECO:0000256" key="5">
    <source>
        <dbReference type="ARBA" id="ARBA00023098"/>
    </source>
</evidence>
<keyword evidence="2 7" id="KW-0444">Lipid biosynthesis</keyword>
<dbReference type="AlphaFoldDB" id="A0A1F2WQ17"/>
<comment type="PTM">
    <text evidence="7">4'-phosphopantetheine is transferred from CoA to a specific serine of apo-ACP by AcpS. This modification is essential for activity because fatty acids are bound in thioester linkage to the sulfhydryl of the prosthetic group.</text>
</comment>
<dbReference type="PANTHER" id="PTHR20863">
    <property type="entry name" value="ACYL CARRIER PROTEIN"/>
    <property type="match status" value="1"/>
</dbReference>
<evidence type="ECO:0000256" key="2">
    <source>
        <dbReference type="ARBA" id="ARBA00022516"/>
    </source>
</evidence>
<dbReference type="EMBL" id="MELK01000019">
    <property type="protein sequence ID" value="OFW58935.1"/>
    <property type="molecule type" value="Genomic_DNA"/>
</dbReference>
<dbReference type="Gene3D" id="1.10.1200.10">
    <property type="entry name" value="ACP-like"/>
    <property type="match status" value="1"/>
</dbReference>
<sequence>MDRAQVLAKVRGALAEALEISEDDIDEESRFAEDLDADSLDLVELLLEMEREYGFKVSDEEAAEVETVRDAVDLIMNKAS</sequence>
<comment type="caution">
    <text evidence="11">The sequence shown here is derived from an EMBL/GenBank/DDBJ whole genome shotgun (WGS) entry which is preliminary data.</text>
</comment>
<reference evidence="11 12" key="1">
    <citation type="journal article" date="2016" name="Nat. Commun.">
        <title>Thousands of microbial genomes shed light on interconnected biogeochemical processes in an aquifer system.</title>
        <authorList>
            <person name="Anantharaman K."/>
            <person name="Brown C.T."/>
            <person name="Hug L.A."/>
            <person name="Sharon I."/>
            <person name="Castelle C.J."/>
            <person name="Probst A.J."/>
            <person name="Thomas B.C."/>
            <person name="Singh A."/>
            <person name="Wilkins M.J."/>
            <person name="Karaoz U."/>
            <person name="Brodie E.L."/>
            <person name="Williams K.H."/>
            <person name="Hubbard S.S."/>
            <person name="Banfield J.F."/>
        </authorList>
    </citation>
    <scope>NUCLEOTIDE SEQUENCE [LARGE SCALE GENOMIC DNA]</scope>
</reference>
<evidence type="ECO:0000256" key="3">
    <source>
        <dbReference type="ARBA" id="ARBA00022553"/>
    </source>
</evidence>
<dbReference type="GO" id="GO:0000035">
    <property type="term" value="F:acyl binding"/>
    <property type="evidence" value="ECO:0007669"/>
    <property type="project" value="TreeGrafter"/>
</dbReference>
<keyword evidence="6 7" id="KW-0275">Fatty acid biosynthesis</keyword>
<dbReference type="NCBIfam" id="TIGR00517">
    <property type="entry name" value="acyl_carrier"/>
    <property type="match status" value="1"/>
</dbReference>
<evidence type="ECO:0000256" key="8">
    <source>
        <dbReference type="NCBIfam" id="TIGR00517"/>
    </source>
</evidence>
<comment type="function">
    <text evidence="7 9">Carrier of the growing fatty acid chain in fatty acid biosynthesis.</text>
</comment>
<dbReference type="GO" id="GO:0016020">
    <property type="term" value="C:membrane"/>
    <property type="evidence" value="ECO:0007669"/>
    <property type="project" value="GOC"/>
</dbReference>
<dbReference type="Pfam" id="PF00550">
    <property type="entry name" value="PP-binding"/>
    <property type="match status" value="1"/>
</dbReference>
<name>A0A1F2WQ17_9ACTN</name>
<dbReference type="UniPathway" id="UPA00094"/>
<evidence type="ECO:0000259" key="10">
    <source>
        <dbReference type="PROSITE" id="PS50075"/>
    </source>
</evidence>
<dbReference type="InterPro" id="IPR036736">
    <property type="entry name" value="ACP-like_sf"/>
</dbReference>
<keyword evidence="3 7" id="KW-0597">Phosphoprotein</keyword>
<comment type="PTM">
    <text evidence="9">4'-phosphopantetheine is transferred from CoA to a specific serine of apo-ACP by acpS.</text>
</comment>
<dbReference type="GO" id="GO:0009245">
    <property type="term" value="P:lipid A biosynthetic process"/>
    <property type="evidence" value="ECO:0007669"/>
    <property type="project" value="TreeGrafter"/>
</dbReference>
<organism evidence="11 12">
    <name type="scientific">Candidatus Solincola sediminis</name>
    <dbReference type="NCBI Taxonomy" id="1797199"/>
    <lineage>
        <taxon>Bacteria</taxon>
        <taxon>Bacillati</taxon>
        <taxon>Actinomycetota</taxon>
        <taxon>Candidatus Geothermincolia</taxon>
        <taxon>Candidatus Geothermincolales</taxon>
        <taxon>Candidatus Geothermincolaceae</taxon>
        <taxon>Candidatus Solincola</taxon>
    </lineage>
</organism>
<keyword evidence="7" id="KW-0963">Cytoplasm</keyword>
<dbReference type="Proteomes" id="UP000177876">
    <property type="component" value="Unassembled WGS sequence"/>
</dbReference>
<dbReference type="GO" id="GO:0000036">
    <property type="term" value="F:acyl carrier activity"/>
    <property type="evidence" value="ECO:0007669"/>
    <property type="project" value="UniProtKB-UniRule"/>
</dbReference>
<proteinExistence type="inferred from homology"/>
<keyword evidence="1 7" id="KW-0596">Phosphopantetheine</keyword>
<dbReference type="PANTHER" id="PTHR20863:SF76">
    <property type="entry name" value="CARRIER DOMAIN-CONTAINING PROTEIN"/>
    <property type="match status" value="1"/>
</dbReference>
<comment type="pathway">
    <text evidence="7 9">Lipid metabolism; fatty acid biosynthesis.</text>
</comment>
<dbReference type="HAMAP" id="MF_01217">
    <property type="entry name" value="Acyl_carrier"/>
    <property type="match status" value="1"/>
</dbReference>
<evidence type="ECO:0000313" key="11">
    <source>
        <dbReference type="EMBL" id="OFW58935.1"/>
    </source>
</evidence>
<dbReference type="STRING" id="1797197.A2Y75_00130"/>
<evidence type="ECO:0000313" key="12">
    <source>
        <dbReference type="Proteomes" id="UP000177876"/>
    </source>
</evidence>
<dbReference type="SUPFAM" id="SSF47336">
    <property type="entry name" value="ACP-like"/>
    <property type="match status" value="1"/>
</dbReference>
<keyword evidence="4 7" id="KW-0276">Fatty acid metabolism</keyword>
<dbReference type="InterPro" id="IPR009081">
    <property type="entry name" value="PP-bd_ACP"/>
</dbReference>
<dbReference type="InterPro" id="IPR003231">
    <property type="entry name" value="ACP"/>
</dbReference>
<evidence type="ECO:0000256" key="4">
    <source>
        <dbReference type="ARBA" id="ARBA00022832"/>
    </source>
</evidence>
<dbReference type="GO" id="GO:0005829">
    <property type="term" value="C:cytosol"/>
    <property type="evidence" value="ECO:0007669"/>
    <property type="project" value="TreeGrafter"/>
</dbReference>
<dbReference type="PROSITE" id="PS50075">
    <property type="entry name" value="CARRIER"/>
    <property type="match status" value="1"/>
</dbReference>
<gene>
    <name evidence="7" type="primary">acpP</name>
    <name evidence="11" type="ORF">A2Y75_00130</name>
</gene>
<evidence type="ECO:0000256" key="6">
    <source>
        <dbReference type="ARBA" id="ARBA00023160"/>
    </source>
</evidence>